<accession>A0A1H9XL95</accession>
<name>A0A1H9XL95_9PSEU</name>
<feature type="transmembrane region" description="Helical" evidence="1">
    <location>
        <begin position="6"/>
        <end position="23"/>
    </location>
</feature>
<keyword evidence="1" id="KW-0472">Membrane</keyword>
<reference evidence="3" key="1">
    <citation type="submission" date="2016-10" db="EMBL/GenBank/DDBJ databases">
        <authorList>
            <person name="Varghese N."/>
            <person name="Submissions S."/>
        </authorList>
    </citation>
    <scope>NUCLEOTIDE SEQUENCE [LARGE SCALE GENOMIC DNA]</scope>
    <source>
        <strain evidence="3">DSM 44260</strain>
    </source>
</reference>
<feature type="transmembrane region" description="Helical" evidence="1">
    <location>
        <begin position="30"/>
        <end position="50"/>
    </location>
</feature>
<keyword evidence="1" id="KW-0812">Transmembrane</keyword>
<proteinExistence type="predicted"/>
<protein>
    <submittedName>
        <fullName evidence="2">Uncharacterized protein</fullName>
    </submittedName>
</protein>
<organism evidence="2 3">
    <name type="scientific">Actinokineospora terrae</name>
    <dbReference type="NCBI Taxonomy" id="155974"/>
    <lineage>
        <taxon>Bacteria</taxon>
        <taxon>Bacillati</taxon>
        <taxon>Actinomycetota</taxon>
        <taxon>Actinomycetes</taxon>
        <taxon>Pseudonocardiales</taxon>
        <taxon>Pseudonocardiaceae</taxon>
        <taxon>Actinokineospora</taxon>
    </lineage>
</organism>
<dbReference type="RefSeq" id="WP_177215881.1">
    <property type="nucleotide sequence ID" value="NZ_FOGI01000016.1"/>
</dbReference>
<dbReference type="EMBL" id="FOGI01000016">
    <property type="protein sequence ID" value="SES46597.1"/>
    <property type="molecule type" value="Genomic_DNA"/>
</dbReference>
<dbReference type="AlphaFoldDB" id="A0A1H9XL95"/>
<keyword evidence="1" id="KW-1133">Transmembrane helix</keyword>
<keyword evidence="3" id="KW-1185">Reference proteome</keyword>
<dbReference type="Proteomes" id="UP000199051">
    <property type="component" value="Unassembled WGS sequence"/>
</dbReference>
<gene>
    <name evidence="2" type="ORF">SAMN04487818_11660</name>
</gene>
<evidence type="ECO:0000256" key="1">
    <source>
        <dbReference type="SAM" id="Phobius"/>
    </source>
</evidence>
<sequence length="51" mass="5274">MSDLGMIAFGALVVCLGALWLLGKTELFGRLAVTGFVLGSLATLSLFVMLG</sequence>
<evidence type="ECO:0000313" key="2">
    <source>
        <dbReference type="EMBL" id="SES46597.1"/>
    </source>
</evidence>
<evidence type="ECO:0000313" key="3">
    <source>
        <dbReference type="Proteomes" id="UP000199051"/>
    </source>
</evidence>